<dbReference type="InterPro" id="IPR011055">
    <property type="entry name" value="Dup_hybrid_motif"/>
</dbReference>
<dbReference type="SUPFAM" id="SSF49299">
    <property type="entry name" value="PKD domain"/>
    <property type="match status" value="2"/>
</dbReference>
<reference evidence="3 4" key="1">
    <citation type="submission" date="2019-02" db="EMBL/GenBank/DDBJ databases">
        <title>Deep-cultivation of Planctomycetes and their phenomic and genomic characterization uncovers novel biology.</title>
        <authorList>
            <person name="Wiegand S."/>
            <person name="Jogler M."/>
            <person name="Boedeker C."/>
            <person name="Pinto D."/>
            <person name="Vollmers J."/>
            <person name="Rivas-Marin E."/>
            <person name="Kohn T."/>
            <person name="Peeters S.H."/>
            <person name="Heuer A."/>
            <person name="Rast P."/>
            <person name="Oberbeckmann S."/>
            <person name="Bunk B."/>
            <person name="Jeske O."/>
            <person name="Meyerdierks A."/>
            <person name="Storesund J.E."/>
            <person name="Kallscheuer N."/>
            <person name="Luecker S."/>
            <person name="Lage O.M."/>
            <person name="Pohl T."/>
            <person name="Merkel B.J."/>
            <person name="Hornburger P."/>
            <person name="Mueller R.-W."/>
            <person name="Bruemmer F."/>
            <person name="Labrenz M."/>
            <person name="Spormann A.M."/>
            <person name="Op den Camp H."/>
            <person name="Overmann J."/>
            <person name="Amann R."/>
            <person name="Jetten M.S.M."/>
            <person name="Mascher T."/>
            <person name="Medema M.H."/>
            <person name="Devos D.P."/>
            <person name="Kaster A.-K."/>
            <person name="Ovreas L."/>
            <person name="Rohde M."/>
            <person name="Galperin M.Y."/>
            <person name="Jogler C."/>
        </authorList>
    </citation>
    <scope>NUCLEOTIDE SEQUENCE [LARGE SCALE GENOMIC DNA]</scope>
    <source>
        <strain evidence="3 4">Mal48</strain>
    </source>
</reference>
<dbReference type="GO" id="GO:0004222">
    <property type="term" value="F:metalloendopeptidase activity"/>
    <property type="evidence" value="ECO:0007669"/>
    <property type="project" value="TreeGrafter"/>
</dbReference>
<dbReference type="AlphaFoldDB" id="A0A517QUS8"/>
<dbReference type="Gene3D" id="2.70.70.10">
    <property type="entry name" value="Glucose Permease (Domain IIA)"/>
    <property type="match status" value="1"/>
</dbReference>
<dbReference type="InterPro" id="IPR035986">
    <property type="entry name" value="PKD_dom_sf"/>
</dbReference>
<dbReference type="InterPro" id="IPR013783">
    <property type="entry name" value="Ig-like_fold"/>
</dbReference>
<evidence type="ECO:0000313" key="3">
    <source>
        <dbReference type="EMBL" id="QDT35337.1"/>
    </source>
</evidence>
<name>A0A517QUS8_9PLAN</name>
<dbReference type="SUPFAM" id="SSF51261">
    <property type="entry name" value="Duplicated hybrid motif"/>
    <property type="match status" value="1"/>
</dbReference>
<evidence type="ECO:0000259" key="2">
    <source>
        <dbReference type="PROSITE" id="PS50093"/>
    </source>
</evidence>
<dbReference type="EMBL" id="CP036267">
    <property type="protein sequence ID" value="QDT35337.1"/>
    <property type="molecule type" value="Genomic_DNA"/>
</dbReference>
<dbReference type="Pfam" id="PF01551">
    <property type="entry name" value="Peptidase_M23"/>
    <property type="match status" value="1"/>
</dbReference>
<proteinExistence type="predicted"/>
<dbReference type="InterPro" id="IPR016047">
    <property type="entry name" value="M23ase_b-sheet_dom"/>
</dbReference>
<dbReference type="Pfam" id="PF18911">
    <property type="entry name" value="PKD_4"/>
    <property type="match status" value="1"/>
</dbReference>
<feature type="domain" description="PKD" evidence="2">
    <location>
        <begin position="431"/>
        <end position="503"/>
    </location>
</feature>
<gene>
    <name evidence="3" type="ORF">Mal48_46130</name>
</gene>
<protein>
    <submittedName>
        <fullName evidence="3">Putative peptidase</fullName>
    </submittedName>
</protein>
<feature type="chain" id="PRO_5021813771" evidence="1">
    <location>
        <begin position="33"/>
        <end position="503"/>
    </location>
</feature>
<feature type="signal peptide" evidence="1">
    <location>
        <begin position="1"/>
        <end position="32"/>
    </location>
</feature>
<evidence type="ECO:0000313" key="4">
    <source>
        <dbReference type="Proteomes" id="UP000315724"/>
    </source>
</evidence>
<feature type="domain" description="PKD" evidence="2">
    <location>
        <begin position="348"/>
        <end position="402"/>
    </location>
</feature>
<dbReference type="SMART" id="SM00089">
    <property type="entry name" value="PKD"/>
    <property type="match status" value="2"/>
</dbReference>
<accession>A0A517QUS8</accession>
<dbReference type="PANTHER" id="PTHR21666">
    <property type="entry name" value="PEPTIDASE-RELATED"/>
    <property type="match status" value="1"/>
</dbReference>
<organism evidence="3 4">
    <name type="scientific">Thalassoglobus polymorphus</name>
    <dbReference type="NCBI Taxonomy" id="2527994"/>
    <lineage>
        <taxon>Bacteria</taxon>
        <taxon>Pseudomonadati</taxon>
        <taxon>Planctomycetota</taxon>
        <taxon>Planctomycetia</taxon>
        <taxon>Planctomycetales</taxon>
        <taxon>Planctomycetaceae</taxon>
        <taxon>Thalassoglobus</taxon>
    </lineage>
</organism>
<dbReference type="CDD" id="cd00146">
    <property type="entry name" value="PKD"/>
    <property type="match status" value="2"/>
</dbReference>
<dbReference type="Pfam" id="PF00801">
    <property type="entry name" value="PKD"/>
    <property type="match status" value="1"/>
</dbReference>
<dbReference type="CDD" id="cd12797">
    <property type="entry name" value="M23_peptidase"/>
    <property type="match status" value="1"/>
</dbReference>
<dbReference type="PANTHER" id="PTHR21666:SF270">
    <property type="entry name" value="MUREIN HYDROLASE ACTIVATOR ENVC"/>
    <property type="match status" value="1"/>
</dbReference>
<keyword evidence="4" id="KW-1185">Reference proteome</keyword>
<sequence precursor="true">MKTSLQKSVSCKLLFLISTCLPIVCNLSIVEAAEPDPQPVRQITPLLKVADLKVGETQKIKLHDGSQVRIKLISIAAEREPVQGMIKSASAVVDVNGQQATIESGNYRLPVEVNGVQIDCPLTRHYNEDTTQDHWGLTADARVRLWPKSSPWIAPGSFDYPVKQRWMAAMTWFSNEPVSKRPNGKVYYHAGMDIGATERLVEVVAATDGVIVSAGDEILAGDHPPVNKRYDVIYVRDGRGWYYRYSHLDEFDPEVAVGARVTRGQKLGLVGKEGASGGWTHLHFEIKSMQPSGKWGTQDSYAFLWQAYQRQYAPEVIAISRPYQRAFTGSPVTLDAKRSWAKSGIAKYEWTFSDGSEGSGAEVTQRYTRPGMYSEVLKVTDKAGNVDYDFATIRVNDSITGRQCPVIDANYAPSTGIQPGDEVTFTSRGRNGAPSEDIWDFGDGSPKVTTRSNIDSDQHAQNGYASTTHQFEKPGDYIVSVSTKNEHGDTATSRLHVRVERGK</sequence>
<dbReference type="InterPro" id="IPR000601">
    <property type="entry name" value="PKD_dom"/>
</dbReference>
<keyword evidence="1" id="KW-0732">Signal</keyword>
<dbReference type="PROSITE" id="PS50093">
    <property type="entry name" value="PKD"/>
    <property type="match status" value="2"/>
</dbReference>
<evidence type="ECO:0000256" key="1">
    <source>
        <dbReference type="SAM" id="SignalP"/>
    </source>
</evidence>
<dbReference type="KEGG" id="tpol:Mal48_46130"/>
<dbReference type="InterPro" id="IPR022409">
    <property type="entry name" value="PKD/Chitinase_dom"/>
</dbReference>
<dbReference type="Gene3D" id="2.60.40.10">
    <property type="entry name" value="Immunoglobulins"/>
    <property type="match status" value="2"/>
</dbReference>
<dbReference type="Proteomes" id="UP000315724">
    <property type="component" value="Chromosome"/>
</dbReference>
<dbReference type="InterPro" id="IPR050570">
    <property type="entry name" value="Cell_wall_metabolism_enzyme"/>
</dbReference>